<dbReference type="SUPFAM" id="SSF48452">
    <property type="entry name" value="TPR-like"/>
    <property type="match status" value="1"/>
</dbReference>
<keyword evidence="3" id="KW-1185">Reference proteome</keyword>
<dbReference type="RefSeq" id="WP_056976646.1">
    <property type="nucleotide sequence ID" value="NZ_AYYP01000030.1"/>
</dbReference>
<feature type="transmembrane region" description="Helical" evidence="1">
    <location>
        <begin position="6"/>
        <end position="24"/>
    </location>
</feature>
<evidence type="ECO:0000313" key="3">
    <source>
        <dbReference type="Proteomes" id="UP000051008"/>
    </source>
</evidence>
<accession>A0A0R2ABK0</accession>
<gene>
    <name evidence="2" type="ORF">FC14_GL001804</name>
</gene>
<name>A0A0R2ABK0_9LACO</name>
<dbReference type="Gene3D" id="1.25.40.10">
    <property type="entry name" value="Tetratricopeptide repeat domain"/>
    <property type="match status" value="1"/>
</dbReference>
<proteinExistence type="predicted"/>
<dbReference type="PATRIC" id="fig|1423718.3.peg.1876"/>
<keyword evidence="1" id="KW-0472">Membrane</keyword>
<organism evidence="2 3">
    <name type="scientific">Ligilactobacillus agilis DSM 20509</name>
    <dbReference type="NCBI Taxonomy" id="1423718"/>
    <lineage>
        <taxon>Bacteria</taxon>
        <taxon>Bacillati</taxon>
        <taxon>Bacillota</taxon>
        <taxon>Bacilli</taxon>
        <taxon>Lactobacillales</taxon>
        <taxon>Lactobacillaceae</taxon>
        <taxon>Ligilactobacillus</taxon>
    </lineage>
</organism>
<dbReference type="AlphaFoldDB" id="A0A0R2ABK0"/>
<dbReference type="EMBL" id="AYYP01000030">
    <property type="protein sequence ID" value="KRM64528.1"/>
    <property type="molecule type" value="Genomic_DNA"/>
</dbReference>
<evidence type="ECO:0000313" key="2">
    <source>
        <dbReference type="EMBL" id="KRM64528.1"/>
    </source>
</evidence>
<protein>
    <submittedName>
        <fullName evidence="2">Uncharacterized protein</fullName>
    </submittedName>
</protein>
<keyword evidence="1" id="KW-0812">Transmembrane</keyword>
<sequence>MKRWVWWSLVAVITAVIFIGFGYTKKVATQKDYEQLVARGQANIDRADYKQAKINFQDALKKKQNDKPAQIYLKQIATYQAGLKLLKQKQYQAARLNFQMVAATDGGSSTLVRRSANLQTELKEVIKELKIFETAYDKAYKLSSRYQYSASNTKLAVILGYGSIDQDYYRTIRQKAKKLQGYNNYVLRSLGYTVEVDDDSAETKVAPKNDKAISPERLAQAKKELARAGVNTKKLSPTELKRLIIKADKEHKSVVKVLKEK</sequence>
<comment type="caution">
    <text evidence="2">The sequence shown here is derived from an EMBL/GenBank/DDBJ whole genome shotgun (WGS) entry which is preliminary data.</text>
</comment>
<dbReference type="OrthoDB" id="2249726at2"/>
<keyword evidence="1" id="KW-1133">Transmembrane helix</keyword>
<reference evidence="2 3" key="1">
    <citation type="journal article" date="2015" name="Genome Announc.">
        <title>Expanding the biotechnology potential of lactobacilli through comparative genomics of 213 strains and associated genera.</title>
        <authorList>
            <person name="Sun Z."/>
            <person name="Harris H.M."/>
            <person name="McCann A."/>
            <person name="Guo C."/>
            <person name="Argimon S."/>
            <person name="Zhang W."/>
            <person name="Yang X."/>
            <person name="Jeffery I.B."/>
            <person name="Cooney J.C."/>
            <person name="Kagawa T.F."/>
            <person name="Liu W."/>
            <person name="Song Y."/>
            <person name="Salvetti E."/>
            <person name="Wrobel A."/>
            <person name="Rasinkangas P."/>
            <person name="Parkhill J."/>
            <person name="Rea M.C."/>
            <person name="O'Sullivan O."/>
            <person name="Ritari J."/>
            <person name="Douillard F.P."/>
            <person name="Paul Ross R."/>
            <person name="Yang R."/>
            <person name="Briner A.E."/>
            <person name="Felis G.E."/>
            <person name="de Vos W.M."/>
            <person name="Barrangou R."/>
            <person name="Klaenhammer T.R."/>
            <person name="Caufield P.W."/>
            <person name="Cui Y."/>
            <person name="Zhang H."/>
            <person name="O'Toole P.W."/>
        </authorList>
    </citation>
    <scope>NUCLEOTIDE SEQUENCE [LARGE SCALE GENOMIC DNA]</scope>
    <source>
        <strain evidence="2 3">DSM 20509</strain>
    </source>
</reference>
<evidence type="ECO:0000256" key="1">
    <source>
        <dbReference type="SAM" id="Phobius"/>
    </source>
</evidence>
<dbReference type="Proteomes" id="UP000051008">
    <property type="component" value="Unassembled WGS sequence"/>
</dbReference>
<dbReference type="InterPro" id="IPR011990">
    <property type="entry name" value="TPR-like_helical_dom_sf"/>
</dbReference>